<dbReference type="EMBL" id="CP019875">
    <property type="protein sequence ID" value="AQU87363.1"/>
    <property type="molecule type" value="Genomic_DNA"/>
</dbReference>
<dbReference type="InterPro" id="IPR047817">
    <property type="entry name" value="ABC2_TM_bact-type"/>
</dbReference>
<dbReference type="GO" id="GO:0016887">
    <property type="term" value="F:ATP hydrolysis activity"/>
    <property type="evidence" value="ECO:0007669"/>
    <property type="project" value="InterPro"/>
</dbReference>
<dbReference type="PROSITE" id="PS50893">
    <property type="entry name" value="ABC_TRANSPORTER_2"/>
    <property type="match status" value="2"/>
</dbReference>
<comment type="subcellular location">
    <subcellularLocation>
        <location evidence="1">Membrane</location>
        <topology evidence="1">Multi-pass membrane protein</topology>
    </subcellularLocation>
</comment>
<gene>
    <name evidence="10" type="ORF">B0W47_07645</name>
    <name evidence="11" type="ORF">CDI09_11660</name>
</gene>
<dbReference type="InterPro" id="IPR027417">
    <property type="entry name" value="P-loop_NTPase"/>
</dbReference>
<feature type="domain" description="ABC transporter" evidence="8">
    <location>
        <begin position="13"/>
        <end position="248"/>
    </location>
</feature>
<dbReference type="GO" id="GO:0140359">
    <property type="term" value="F:ABC-type transporter activity"/>
    <property type="evidence" value="ECO:0007669"/>
    <property type="project" value="InterPro"/>
</dbReference>
<dbReference type="InterPro" id="IPR013525">
    <property type="entry name" value="ABC2_TM"/>
</dbReference>
<name>A0A9N7H2W8_9PROT</name>
<evidence type="ECO:0000256" key="4">
    <source>
        <dbReference type="ARBA" id="ARBA00022840"/>
    </source>
</evidence>
<feature type="transmembrane region" description="Helical" evidence="7">
    <location>
        <begin position="729"/>
        <end position="754"/>
    </location>
</feature>
<keyword evidence="13" id="KW-1185">Reference proteome</keyword>
<dbReference type="InterPro" id="IPR047651">
    <property type="entry name" value="ABC2_perm_RbbA"/>
</dbReference>
<reference evidence="12" key="1">
    <citation type="submission" date="2017-02" db="EMBL/GenBank/DDBJ databases">
        <title>zhang.</title>
        <authorList>
            <person name="Zhang H."/>
        </authorList>
    </citation>
    <scope>NUCLEOTIDE SEQUENCE [LARGE SCALE GENOMIC DNA]</scope>
    <source>
        <strain evidence="12">RZS01</strain>
    </source>
</reference>
<evidence type="ECO:0000259" key="8">
    <source>
        <dbReference type="PROSITE" id="PS50893"/>
    </source>
</evidence>
<dbReference type="PROSITE" id="PS51012">
    <property type="entry name" value="ABC_TM2"/>
    <property type="match status" value="1"/>
</dbReference>
<dbReference type="SUPFAM" id="SSF52540">
    <property type="entry name" value="P-loop containing nucleoside triphosphate hydrolases"/>
    <property type="match status" value="2"/>
</dbReference>
<dbReference type="CDD" id="cd03230">
    <property type="entry name" value="ABC_DR_subfamily_A"/>
    <property type="match status" value="2"/>
</dbReference>
<dbReference type="EMBL" id="NIRT01000021">
    <property type="protein sequence ID" value="PYD65815.1"/>
    <property type="molecule type" value="Genomic_DNA"/>
</dbReference>
<dbReference type="NCBIfam" id="NF033858">
    <property type="entry name" value="ABC2_perm_RbbA"/>
    <property type="match status" value="1"/>
</dbReference>
<evidence type="ECO:0000256" key="2">
    <source>
        <dbReference type="ARBA" id="ARBA00022692"/>
    </source>
</evidence>
<evidence type="ECO:0000256" key="5">
    <source>
        <dbReference type="ARBA" id="ARBA00022989"/>
    </source>
</evidence>
<protein>
    <submittedName>
        <fullName evidence="10">Multidrug ABC transporter ATP-binding protein</fullName>
    </submittedName>
</protein>
<dbReference type="Pfam" id="PF12698">
    <property type="entry name" value="ABC2_membrane_3"/>
    <property type="match status" value="1"/>
</dbReference>
<evidence type="ECO:0000313" key="12">
    <source>
        <dbReference type="Proteomes" id="UP000189683"/>
    </source>
</evidence>
<dbReference type="Proteomes" id="UP000247512">
    <property type="component" value="Unassembled WGS sequence"/>
</dbReference>
<evidence type="ECO:0000256" key="6">
    <source>
        <dbReference type="ARBA" id="ARBA00023136"/>
    </source>
</evidence>
<feature type="transmembrane region" description="Helical" evidence="7">
    <location>
        <begin position="839"/>
        <end position="861"/>
    </location>
</feature>
<proteinExistence type="predicted"/>
<feature type="transmembrane region" description="Helical" evidence="7">
    <location>
        <begin position="578"/>
        <end position="598"/>
    </location>
</feature>
<evidence type="ECO:0000313" key="11">
    <source>
        <dbReference type="EMBL" id="PYD65815.1"/>
    </source>
</evidence>
<feature type="domain" description="ABC transmembrane type-2" evidence="9">
    <location>
        <begin position="692"/>
        <end position="924"/>
    </location>
</feature>
<evidence type="ECO:0000259" key="9">
    <source>
        <dbReference type="PROSITE" id="PS51012"/>
    </source>
</evidence>
<dbReference type="Gene3D" id="3.40.50.300">
    <property type="entry name" value="P-loop containing nucleotide triphosphate hydrolases"/>
    <property type="match status" value="2"/>
</dbReference>
<evidence type="ECO:0000256" key="7">
    <source>
        <dbReference type="SAM" id="Phobius"/>
    </source>
</evidence>
<keyword evidence="5 7" id="KW-1133">Transmembrane helix</keyword>
<dbReference type="PROSITE" id="PS00211">
    <property type="entry name" value="ABC_TRANSPORTER_1"/>
    <property type="match status" value="1"/>
</dbReference>
<dbReference type="InterPro" id="IPR003439">
    <property type="entry name" value="ABC_transporter-like_ATP-bd"/>
</dbReference>
<dbReference type="GO" id="GO:0016020">
    <property type="term" value="C:membrane"/>
    <property type="evidence" value="ECO:0007669"/>
    <property type="project" value="UniProtKB-SubCell"/>
</dbReference>
<keyword evidence="3" id="KW-0547">Nucleotide-binding</keyword>
<feature type="transmembrane region" description="Helical" evidence="7">
    <location>
        <begin position="810"/>
        <end position="832"/>
    </location>
</feature>
<dbReference type="RefSeq" id="WP_078525122.1">
    <property type="nucleotide sequence ID" value="NZ_CP019875.1"/>
</dbReference>
<dbReference type="SMART" id="SM00382">
    <property type="entry name" value="AAA"/>
    <property type="match status" value="2"/>
</dbReference>
<accession>A0A9N7H2W8</accession>
<keyword evidence="2 7" id="KW-0812">Transmembrane</keyword>
<keyword evidence="4 10" id="KW-0067">ATP-binding</keyword>
<dbReference type="InterPro" id="IPR003593">
    <property type="entry name" value="AAA+_ATPase"/>
</dbReference>
<dbReference type="InterPro" id="IPR017871">
    <property type="entry name" value="ABC_transporter-like_CS"/>
</dbReference>
<feature type="transmembrane region" description="Helical" evidence="7">
    <location>
        <begin position="902"/>
        <end position="921"/>
    </location>
</feature>
<feature type="domain" description="ABC transporter" evidence="8">
    <location>
        <begin position="277"/>
        <end position="507"/>
    </location>
</feature>
<dbReference type="PANTHER" id="PTHR43038">
    <property type="entry name" value="ATP-BINDING CASSETTE, SUB-FAMILY H, MEMBER 1"/>
    <property type="match status" value="1"/>
</dbReference>
<dbReference type="KEGG" id="kna:B0W47_07645"/>
<sequence>MSEAAPHNSPPGIRIAGVTHRYGAVTALADVTLDLPAGTTIGLVGPDGVGKSTLLGLIAGVRRLQSGRLDVLGADIGERRAREAFLPRVAFMPQGLGRNLYPTLSVWENIDFFARLFGMDARERDARIERLLDATGLAPFPDRAAGHLSGGMKQKVSLCCALVHDPDLLILDEPTTGVDPLSRQQFWTLVDQLRRERPTMTVIVSTAYMEEAERFAWLVAMDDGKVLISDQTQKVLERTHTTSLEDAYISLLPEGKRQEASGFVIPPYANPGGPPAIEAEHLTRRFGSFTAVSDVSFTISRGEIFGFLGSNGCGKSTTMKMLTGLLDATSGTAKLFGEQITAGDMKTRMRIGYMSQAFSLYEELTVRQNLMLQARLYRIPAARAAQRVAQAIESFELGACADVSPAALPLGIRQRLQLAAACINNPEILILDEPTSGVDPAARDMFWRHLIRLSRQDHVTIFVSTHFMNEAARCDRISLMHRGHVLAVGTPAELVKKRSAPNLEAAFIAYLQDAEAATDAQEHAAAPPARQGAARTWWHALGGRLAARFGTLGGAWLPRAWAFARREGVELLRDRLRLTFALIGPLILLVVAASSISFDVEGVRFTVDDHDRTTISRDLIDSFRGSTYFHELAPVADADGLDREIRNGRAQLALDIPAGFARDLEAGRRPEIGVIIDGAVPFLAANVRAYVTGVLAGYASTLGRAMPQGAVIPITVEPRFSYNQEFRSIYAMTPGVIMLALILIPTMLTALGVVREKEVGSIVNLYASPASVGQYLMGKQAPYVALATISYFMLVLVAVVVMGVPLKGSLLALTLGGVLFVLSATGLGLLISTFVSSQVAAIFGTSIICLIPAVNFSGLLYPASTLTGISRLVGLGFPAAWYQLISLGCFTKGLGVTSFGPMYLALGCFGAGYMLAARLLLKKQEA</sequence>
<organism evidence="10 12">
    <name type="scientific">Komagataeibacter nataicola</name>
    <dbReference type="NCBI Taxonomy" id="265960"/>
    <lineage>
        <taxon>Bacteria</taxon>
        <taxon>Pseudomonadati</taxon>
        <taxon>Pseudomonadota</taxon>
        <taxon>Alphaproteobacteria</taxon>
        <taxon>Acetobacterales</taxon>
        <taxon>Acetobacteraceae</taxon>
        <taxon>Komagataeibacter</taxon>
    </lineage>
</organism>
<keyword evidence="6 7" id="KW-0472">Membrane</keyword>
<dbReference type="Gene3D" id="3.40.1710.10">
    <property type="entry name" value="abc type-2 transporter like domain"/>
    <property type="match status" value="1"/>
</dbReference>
<dbReference type="OrthoDB" id="9805029at2"/>
<dbReference type="Pfam" id="PF00005">
    <property type="entry name" value="ABC_tran"/>
    <property type="match status" value="2"/>
</dbReference>
<dbReference type="GO" id="GO:0005524">
    <property type="term" value="F:ATP binding"/>
    <property type="evidence" value="ECO:0007669"/>
    <property type="project" value="UniProtKB-KW"/>
</dbReference>
<feature type="transmembrane region" description="Helical" evidence="7">
    <location>
        <begin position="783"/>
        <end position="804"/>
    </location>
</feature>
<dbReference type="PANTHER" id="PTHR43038:SF4">
    <property type="entry name" value="RIBOSOME-ASSOCIATED ATPASE"/>
    <property type="match status" value="1"/>
</dbReference>
<evidence type="ECO:0000313" key="13">
    <source>
        <dbReference type="Proteomes" id="UP000247512"/>
    </source>
</evidence>
<reference evidence="10" key="2">
    <citation type="submission" date="2017-02" db="EMBL/GenBank/DDBJ databases">
        <authorList>
            <person name="Zhang H."/>
        </authorList>
    </citation>
    <scope>NUCLEOTIDE SEQUENCE</scope>
    <source>
        <strain evidence="10">RZS01</strain>
    </source>
</reference>
<evidence type="ECO:0000256" key="3">
    <source>
        <dbReference type="ARBA" id="ARBA00022741"/>
    </source>
</evidence>
<dbReference type="Proteomes" id="UP000189683">
    <property type="component" value="Chromosome"/>
</dbReference>
<dbReference type="AlphaFoldDB" id="A0A9N7H2W8"/>
<evidence type="ECO:0000313" key="10">
    <source>
        <dbReference type="EMBL" id="AQU87363.1"/>
    </source>
</evidence>
<reference evidence="11 13" key="3">
    <citation type="submission" date="2017-06" db="EMBL/GenBank/DDBJ databases">
        <title>A draft genome sequence of Komagataeibacter nataicola LMG 1536.</title>
        <authorList>
            <person name="Skraban J."/>
            <person name="Cleenwerck I."/>
            <person name="Vandamme P."/>
            <person name="Trcek J."/>
        </authorList>
    </citation>
    <scope>NUCLEOTIDE SEQUENCE [LARGE SCALE GENOMIC DNA]</scope>
    <source>
        <strain evidence="11 13">LMG 1536</strain>
    </source>
</reference>
<evidence type="ECO:0000256" key="1">
    <source>
        <dbReference type="ARBA" id="ARBA00004141"/>
    </source>
</evidence>